<protein>
    <submittedName>
        <fullName evidence="2">Putative BPI/LBP family protein</fullName>
    </submittedName>
</protein>
<gene>
    <name evidence="2" type="primary">VvCHDh000935_0</name>
    <name evidence="2" type="ORF">CK203_101370</name>
</gene>
<dbReference type="InterPro" id="IPR017943">
    <property type="entry name" value="Bactericidal_perm-incr_a/b_dom"/>
</dbReference>
<dbReference type="PANTHER" id="PTHR46801">
    <property type="entry name" value="OS06G0309200 PROTEIN"/>
    <property type="match status" value="1"/>
</dbReference>
<dbReference type="AlphaFoldDB" id="A0A438D3A0"/>
<dbReference type="SMART" id="SM00329">
    <property type="entry name" value="BPI2"/>
    <property type="match status" value="1"/>
</dbReference>
<evidence type="ECO:0000313" key="3">
    <source>
        <dbReference type="Proteomes" id="UP000288805"/>
    </source>
</evidence>
<dbReference type="EMBL" id="QGNW01001818">
    <property type="protein sequence ID" value="RVW29960.1"/>
    <property type="molecule type" value="Genomic_DNA"/>
</dbReference>
<dbReference type="Gene3D" id="3.15.10.10">
    <property type="entry name" value="Bactericidal permeability-increasing protein, domain 1"/>
    <property type="match status" value="1"/>
</dbReference>
<proteinExistence type="predicted"/>
<dbReference type="InterPro" id="IPR001124">
    <property type="entry name" value="Lipid-bd_serum_glycop_C"/>
</dbReference>
<name>A0A438D3A0_VITVI</name>
<dbReference type="GO" id="GO:0008289">
    <property type="term" value="F:lipid binding"/>
    <property type="evidence" value="ECO:0007669"/>
    <property type="project" value="InterPro"/>
</dbReference>
<feature type="domain" description="Lipid-binding serum glycoprotein C-terminal" evidence="1">
    <location>
        <begin position="217"/>
        <end position="415"/>
    </location>
</feature>
<organism evidence="2 3">
    <name type="scientific">Vitis vinifera</name>
    <name type="common">Grape</name>
    <dbReference type="NCBI Taxonomy" id="29760"/>
    <lineage>
        <taxon>Eukaryota</taxon>
        <taxon>Viridiplantae</taxon>
        <taxon>Streptophyta</taxon>
        <taxon>Embryophyta</taxon>
        <taxon>Tracheophyta</taxon>
        <taxon>Spermatophyta</taxon>
        <taxon>Magnoliopsida</taxon>
        <taxon>eudicotyledons</taxon>
        <taxon>Gunneridae</taxon>
        <taxon>Pentapetalae</taxon>
        <taxon>rosids</taxon>
        <taxon>Vitales</taxon>
        <taxon>Vitaceae</taxon>
        <taxon>Viteae</taxon>
        <taxon>Vitis</taxon>
    </lineage>
</organism>
<reference evidence="2 3" key="1">
    <citation type="journal article" date="2018" name="PLoS Genet.">
        <title>Population sequencing reveals clonal diversity and ancestral inbreeding in the grapevine cultivar Chardonnay.</title>
        <authorList>
            <person name="Roach M.J."/>
            <person name="Johnson D.L."/>
            <person name="Bohlmann J."/>
            <person name="van Vuuren H.J."/>
            <person name="Jones S.J."/>
            <person name="Pretorius I.S."/>
            <person name="Schmidt S.A."/>
            <person name="Borneman A.R."/>
        </authorList>
    </citation>
    <scope>NUCLEOTIDE SEQUENCE [LARGE SCALE GENOMIC DNA]</scope>
    <source>
        <strain evidence="3">cv. Chardonnay</strain>
        <tissue evidence="2">Leaf</tissue>
    </source>
</reference>
<dbReference type="InterPro" id="IPR045897">
    <property type="entry name" value="BPI/LBP_pln"/>
</dbReference>
<sequence length="432" mass="47017">MAAMMAHNSSPASSLNCLHGLCKGLGFVKDLLMHKAVSSLTPIEIQPIEKIVKIPLVGQVDILLSNITILSVGVGTSYVSSGGAGVVIVASGGTANMSMNWKYSYDTWLFPISDKGAASVLVEGMAMELTLGFEGPEWNSKSVSLGLGMFRERYLCEVGWLVDAFKEQIASAVEDSVSKRIREGIIKLDSLLQSVPKEIPVDHVAALNVTFVKDPVSSPAKMIEISLDENVFNSATSVYFKADFMSWIVNKMPDQSLLNTAGWKYIVPQLYNQYPDDGVNLNISVSSQPMLKIADDKVDTTIYSDMIIDVLDSGEVIQVACISLVINATGSIQISKNNLTGSFGLTEFTMSLKWSNIGDLDMHQVQAAMSTVIDTVFLPYLNLHLAKGFPLPVLPGFTLENAEIICRNSQVMVAVMWSTQENMISISYCHYG</sequence>
<dbReference type="Proteomes" id="UP000288805">
    <property type="component" value="Unassembled WGS sequence"/>
</dbReference>
<evidence type="ECO:0000313" key="2">
    <source>
        <dbReference type="EMBL" id="RVW29960.1"/>
    </source>
</evidence>
<evidence type="ECO:0000259" key="1">
    <source>
        <dbReference type="SMART" id="SM00329"/>
    </source>
</evidence>
<dbReference type="SUPFAM" id="SSF55394">
    <property type="entry name" value="Bactericidal permeability-increasing protein, BPI"/>
    <property type="match status" value="2"/>
</dbReference>
<dbReference type="PANTHER" id="PTHR46801:SF2">
    <property type="entry name" value="LIPOPOLYSACCHARIDE-BINDING PROTEIN"/>
    <property type="match status" value="1"/>
</dbReference>
<accession>A0A438D3A0</accession>
<dbReference type="Gene3D" id="3.15.20.10">
    <property type="entry name" value="Bactericidal permeability-increasing protein, domain 2"/>
    <property type="match status" value="1"/>
</dbReference>
<dbReference type="Pfam" id="PF02886">
    <property type="entry name" value="LBP_BPI_CETP_C"/>
    <property type="match status" value="1"/>
</dbReference>
<comment type="caution">
    <text evidence="2">The sequence shown here is derived from an EMBL/GenBank/DDBJ whole genome shotgun (WGS) entry which is preliminary data.</text>
</comment>